<dbReference type="PROSITE" id="PS50850">
    <property type="entry name" value="MFS"/>
    <property type="match status" value="1"/>
</dbReference>
<gene>
    <name evidence="9" type="primary">prlL_5</name>
    <name evidence="9" type="ORF">LHYA1_G004943</name>
</gene>
<sequence>MDQMNHKQHSTEVEDVGPKTDNMHTEVDSYVPDTEEEKRLVRKIDLYLLPTIWIMYLLSYVDRTKLVLPYSTRTWIEVLTAYSIGNAKVAGMATDLGLDSNRYSIVLVVFFVVYVAFGVPYNMVLSRICPSIFLPTIMFLWGVVTIGMGFAPNYKSLIAFRIIVGSLEAGFAPGVLLLLSSWYKRNEQSKRFSIYISAAILSGAFGGLIAGGIEGGLDNRMGIAGWRWLFIIEGALSAGWAVIASFILLDFPANSTRLTERERELAVQRILSEGQSVRSEEFPDLTHGEALTLALKNWRTWAFTIGYMGIVGSSTLTYFYPTLVKGLGYTSVQAQYMTVPIYAAAFVCTGITGYLTDKVIHLRGLIIASWLTVSAICSIIICIMYNFIGRYVLLVLMASGLWVANALSLSYASSTFGSLPNETKAVCLAIVNSLGNLAQIYGSYLFPSTDAPKYIMGFGVISGLCSLSVVIIETESEGYLCGRT</sequence>
<evidence type="ECO:0000256" key="5">
    <source>
        <dbReference type="ARBA" id="ARBA00023136"/>
    </source>
</evidence>
<feature type="transmembrane region" description="Helical" evidence="7">
    <location>
        <begin position="333"/>
        <end position="355"/>
    </location>
</feature>
<dbReference type="GO" id="GO:0022857">
    <property type="term" value="F:transmembrane transporter activity"/>
    <property type="evidence" value="ECO:0007669"/>
    <property type="project" value="InterPro"/>
</dbReference>
<feature type="region of interest" description="Disordered" evidence="6">
    <location>
        <begin position="1"/>
        <end position="26"/>
    </location>
</feature>
<accession>A0A8H8R2F7</accession>
<dbReference type="FunFam" id="1.20.1250.20:FF:000057">
    <property type="entry name" value="MFS general substrate transporter"/>
    <property type="match status" value="1"/>
</dbReference>
<proteinExistence type="predicted"/>
<dbReference type="Gene3D" id="1.20.1250.20">
    <property type="entry name" value="MFS general substrate transporter like domains"/>
    <property type="match status" value="1"/>
</dbReference>
<feature type="transmembrane region" description="Helical" evidence="7">
    <location>
        <begin position="158"/>
        <end position="180"/>
    </location>
</feature>
<feature type="transmembrane region" description="Helical" evidence="7">
    <location>
        <begin position="394"/>
        <end position="413"/>
    </location>
</feature>
<dbReference type="PANTHER" id="PTHR43791:SF38">
    <property type="entry name" value="MAJOR FACILITATOR SUPERFAMILY (MFS) PROFILE DOMAIN-CONTAINING PROTEIN"/>
    <property type="match status" value="1"/>
</dbReference>
<keyword evidence="2" id="KW-0813">Transport</keyword>
<dbReference type="SUPFAM" id="SSF103473">
    <property type="entry name" value="MFS general substrate transporter"/>
    <property type="match status" value="1"/>
</dbReference>
<feature type="transmembrane region" description="Helical" evidence="7">
    <location>
        <begin position="454"/>
        <end position="472"/>
    </location>
</feature>
<dbReference type="Pfam" id="PF07690">
    <property type="entry name" value="MFS_1"/>
    <property type="match status" value="1"/>
</dbReference>
<feature type="transmembrane region" description="Helical" evidence="7">
    <location>
        <begin position="301"/>
        <end position="321"/>
    </location>
</feature>
<dbReference type="InterPro" id="IPR020846">
    <property type="entry name" value="MFS_dom"/>
</dbReference>
<keyword evidence="5 7" id="KW-0472">Membrane</keyword>
<evidence type="ECO:0000256" key="4">
    <source>
        <dbReference type="ARBA" id="ARBA00022989"/>
    </source>
</evidence>
<evidence type="ECO:0000256" key="6">
    <source>
        <dbReference type="SAM" id="MobiDB-lite"/>
    </source>
</evidence>
<dbReference type="Proteomes" id="UP000431533">
    <property type="component" value="Unassembled WGS sequence"/>
</dbReference>
<evidence type="ECO:0000256" key="2">
    <source>
        <dbReference type="ARBA" id="ARBA00022448"/>
    </source>
</evidence>
<evidence type="ECO:0000259" key="8">
    <source>
        <dbReference type="PROSITE" id="PS50850"/>
    </source>
</evidence>
<evidence type="ECO:0000313" key="9">
    <source>
        <dbReference type="EMBL" id="TVY26235.1"/>
    </source>
</evidence>
<feature type="transmembrane region" description="Helical" evidence="7">
    <location>
        <begin position="192"/>
        <end position="213"/>
    </location>
</feature>
<keyword evidence="10" id="KW-1185">Reference proteome</keyword>
<protein>
    <submittedName>
        <fullName evidence="9">MFS transporter</fullName>
    </submittedName>
</protein>
<comment type="subcellular location">
    <subcellularLocation>
        <location evidence="1">Membrane</location>
        <topology evidence="1">Multi-pass membrane protein</topology>
    </subcellularLocation>
</comment>
<dbReference type="OrthoDB" id="2985014at2759"/>
<dbReference type="GO" id="GO:0016020">
    <property type="term" value="C:membrane"/>
    <property type="evidence" value="ECO:0007669"/>
    <property type="project" value="UniProtKB-SubCell"/>
</dbReference>
<dbReference type="FunFam" id="1.20.1250.20:FF:000394">
    <property type="entry name" value="MFS general substrate transporter"/>
    <property type="match status" value="1"/>
</dbReference>
<keyword evidence="4 7" id="KW-1133">Transmembrane helix</keyword>
<evidence type="ECO:0000313" key="10">
    <source>
        <dbReference type="Proteomes" id="UP000431533"/>
    </source>
</evidence>
<evidence type="ECO:0000256" key="1">
    <source>
        <dbReference type="ARBA" id="ARBA00004141"/>
    </source>
</evidence>
<feature type="transmembrane region" description="Helical" evidence="7">
    <location>
        <begin position="44"/>
        <end position="61"/>
    </location>
</feature>
<organism evidence="9 10">
    <name type="scientific">Lachnellula hyalina</name>
    <dbReference type="NCBI Taxonomy" id="1316788"/>
    <lineage>
        <taxon>Eukaryota</taxon>
        <taxon>Fungi</taxon>
        <taxon>Dikarya</taxon>
        <taxon>Ascomycota</taxon>
        <taxon>Pezizomycotina</taxon>
        <taxon>Leotiomycetes</taxon>
        <taxon>Helotiales</taxon>
        <taxon>Lachnaceae</taxon>
        <taxon>Lachnellula</taxon>
    </lineage>
</organism>
<feature type="domain" description="Major facilitator superfamily (MFS) profile" evidence="8">
    <location>
        <begin position="48"/>
        <end position="477"/>
    </location>
</feature>
<keyword evidence="3 7" id="KW-0812">Transmembrane</keyword>
<dbReference type="InterPro" id="IPR011701">
    <property type="entry name" value="MFS"/>
</dbReference>
<feature type="transmembrane region" description="Helical" evidence="7">
    <location>
        <begin position="103"/>
        <end position="125"/>
    </location>
</feature>
<dbReference type="AlphaFoldDB" id="A0A8H8R2F7"/>
<evidence type="ECO:0000256" key="3">
    <source>
        <dbReference type="ARBA" id="ARBA00022692"/>
    </source>
</evidence>
<feature type="transmembrane region" description="Helical" evidence="7">
    <location>
        <begin position="367"/>
        <end position="388"/>
    </location>
</feature>
<name>A0A8H8R2F7_9HELO</name>
<dbReference type="InterPro" id="IPR036259">
    <property type="entry name" value="MFS_trans_sf"/>
</dbReference>
<dbReference type="PANTHER" id="PTHR43791">
    <property type="entry name" value="PERMEASE-RELATED"/>
    <property type="match status" value="1"/>
</dbReference>
<feature type="transmembrane region" description="Helical" evidence="7">
    <location>
        <begin position="225"/>
        <end position="249"/>
    </location>
</feature>
<feature type="compositionally biased region" description="Basic and acidic residues" evidence="6">
    <location>
        <begin position="9"/>
        <end position="26"/>
    </location>
</feature>
<dbReference type="GeneID" id="41985141"/>
<feature type="transmembrane region" description="Helical" evidence="7">
    <location>
        <begin position="132"/>
        <end position="152"/>
    </location>
</feature>
<evidence type="ECO:0000256" key="7">
    <source>
        <dbReference type="SAM" id="Phobius"/>
    </source>
</evidence>
<feature type="transmembrane region" description="Helical" evidence="7">
    <location>
        <begin position="425"/>
        <end position="442"/>
    </location>
</feature>
<comment type="caution">
    <text evidence="9">The sequence shown here is derived from an EMBL/GenBank/DDBJ whole genome shotgun (WGS) entry which is preliminary data.</text>
</comment>
<dbReference type="EMBL" id="QGMH01000074">
    <property type="protein sequence ID" value="TVY26235.1"/>
    <property type="molecule type" value="Genomic_DNA"/>
</dbReference>
<dbReference type="RefSeq" id="XP_031005023.1">
    <property type="nucleotide sequence ID" value="XM_031149895.1"/>
</dbReference>
<reference evidence="9 10" key="1">
    <citation type="submission" date="2018-05" db="EMBL/GenBank/DDBJ databases">
        <title>Genome sequencing and assembly of the regulated plant pathogen Lachnellula willkommii and related sister species for the development of diagnostic species identification markers.</title>
        <authorList>
            <person name="Giroux E."/>
            <person name="Bilodeau G."/>
        </authorList>
    </citation>
    <scope>NUCLEOTIDE SEQUENCE [LARGE SCALE GENOMIC DNA]</scope>
    <source>
        <strain evidence="9 10">CBS 185.66</strain>
    </source>
</reference>